<keyword evidence="4" id="KW-1185">Reference proteome</keyword>
<feature type="compositionally biased region" description="Polar residues" evidence="1">
    <location>
        <begin position="357"/>
        <end position="368"/>
    </location>
</feature>
<gene>
    <name evidence="3" type="ORF">HJC23_009488</name>
</gene>
<evidence type="ECO:0000256" key="1">
    <source>
        <dbReference type="SAM" id="MobiDB-lite"/>
    </source>
</evidence>
<dbReference type="EMBL" id="JABMIG020000258">
    <property type="protein sequence ID" value="KAL3783523.1"/>
    <property type="molecule type" value="Genomic_DNA"/>
</dbReference>
<feature type="compositionally biased region" description="Basic and acidic residues" evidence="1">
    <location>
        <begin position="87"/>
        <end position="96"/>
    </location>
</feature>
<feature type="transmembrane region" description="Helical" evidence="2">
    <location>
        <begin position="245"/>
        <end position="268"/>
    </location>
</feature>
<reference evidence="3 4" key="1">
    <citation type="journal article" date="2020" name="G3 (Bethesda)">
        <title>Improved Reference Genome for Cyclotella cryptica CCMP332, a Model for Cell Wall Morphogenesis, Salinity Adaptation, and Lipid Production in Diatoms (Bacillariophyta).</title>
        <authorList>
            <person name="Roberts W.R."/>
            <person name="Downey K.M."/>
            <person name="Ruck E.C."/>
            <person name="Traller J.C."/>
            <person name="Alverson A.J."/>
        </authorList>
    </citation>
    <scope>NUCLEOTIDE SEQUENCE [LARGE SCALE GENOMIC DNA]</scope>
    <source>
        <strain evidence="3 4">CCMP332</strain>
    </source>
</reference>
<feature type="region of interest" description="Disordered" evidence="1">
    <location>
        <begin position="18"/>
        <end position="119"/>
    </location>
</feature>
<evidence type="ECO:0000313" key="4">
    <source>
        <dbReference type="Proteomes" id="UP001516023"/>
    </source>
</evidence>
<feature type="compositionally biased region" description="Low complexity" evidence="1">
    <location>
        <begin position="41"/>
        <end position="51"/>
    </location>
</feature>
<feature type="compositionally biased region" description="Basic residues" evidence="1">
    <location>
        <begin position="794"/>
        <end position="819"/>
    </location>
</feature>
<keyword evidence="2" id="KW-0812">Transmembrane</keyword>
<proteinExistence type="predicted"/>
<feature type="region of interest" description="Disordered" evidence="1">
    <location>
        <begin position="707"/>
        <end position="823"/>
    </location>
</feature>
<keyword evidence="2" id="KW-1133">Transmembrane helix</keyword>
<feature type="compositionally biased region" description="Acidic residues" evidence="1">
    <location>
        <begin position="63"/>
        <end position="72"/>
    </location>
</feature>
<feature type="compositionally biased region" description="Polar residues" evidence="1">
    <location>
        <begin position="76"/>
        <end position="86"/>
    </location>
</feature>
<feature type="compositionally biased region" description="Polar residues" evidence="1">
    <location>
        <begin position="614"/>
        <end position="623"/>
    </location>
</feature>
<keyword evidence="2" id="KW-0472">Membrane</keyword>
<evidence type="ECO:0000313" key="3">
    <source>
        <dbReference type="EMBL" id="KAL3783523.1"/>
    </source>
</evidence>
<comment type="caution">
    <text evidence="3">The sequence shown here is derived from an EMBL/GenBank/DDBJ whole genome shotgun (WGS) entry which is preliminary data.</text>
</comment>
<dbReference type="AlphaFoldDB" id="A0ABD3P6D8"/>
<evidence type="ECO:0000256" key="2">
    <source>
        <dbReference type="SAM" id="Phobius"/>
    </source>
</evidence>
<accession>A0ABD3P6D8</accession>
<name>A0ABD3P6D8_9STRA</name>
<organism evidence="3 4">
    <name type="scientific">Cyclotella cryptica</name>
    <dbReference type="NCBI Taxonomy" id="29204"/>
    <lineage>
        <taxon>Eukaryota</taxon>
        <taxon>Sar</taxon>
        <taxon>Stramenopiles</taxon>
        <taxon>Ochrophyta</taxon>
        <taxon>Bacillariophyta</taxon>
        <taxon>Coscinodiscophyceae</taxon>
        <taxon>Thalassiosirophycidae</taxon>
        <taxon>Stephanodiscales</taxon>
        <taxon>Stephanodiscaceae</taxon>
        <taxon>Cyclotella</taxon>
    </lineage>
</organism>
<dbReference type="Proteomes" id="UP001516023">
    <property type="component" value="Unassembled WGS sequence"/>
</dbReference>
<feature type="region of interest" description="Disordered" evidence="1">
    <location>
        <begin position="357"/>
        <end position="380"/>
    </location>
</feature>
<feature type="transmembrane region" description="Helical" evidence="2">
    <location>
        <begin position="206"/>
        <end position="225"/>
    </location>
</feature>
<feature type="compositionally biased region" description="Acidic residues" evidence="1">
    <location>
        <begin position="707"/>
        <end position="721"/>
    </location>
</feature>
<feature type="compositionally biased region" description="Acidic residues" evidence="1">
    <location>
        <begin position="770"/>
        <end position="782"/>
    </location>
</feature>
<feature type="compositionally biased region" description="Basic and acidic residues" evidence="1">
    <location>
        <begin position="745"/>
        <end position="755"/>
    </location>
</feature>
<protein>
    <submittedName>
        <fullName evidence="3">Uncharacterized protein</fullName>
    </submittedName>
</protein>
<sequence length="1141" mass="128549">MLTIAMAEEQVDYSDYVISRTNDSEVDENSATLPRRNGRTSSLSSVELSSLFEPKEKRLDINPDPDVDDEDSSPSKAGSDNMLYSTEKSKLLDEAVTKQTSRTPTQGRQRRGSGFGSNVLSPAQAKRKVFSPTANVSGSEFSMMGSIPEEGSDEEEDDIVMEVMDYLEDEIDGHTYDELIPLQIRMALEDQIFGWDHFLSSIFGHIAYTVGSYLLAFWIITYIVLREVPWGHYDEATRSNPWHMPHGLFAVIRTAISLFSGVSTFRTIRRRRRVWLRQPYGSSQYLAGAEAERRKSSLQEADQRAKRFVLGSKLWSKLQKSYLKGRDGYLARRVNRKLLKAQKMFERRHKNRVKLIRSTSNSSLLAQSDSEEQGDSTKKRTVASALTRHGHEISHHERVRMLASSGVVRKRIDSIEYTSGEDDAGSIGGSSIGTASYTASDYHSFFPGRIKNGLTLPNFAMESVSHDQMPFAYGEIKNVPYVHGGFFGAAPFMLTNPHWIGILRILMPDVYVEISRRASYAPAPKLIHWAENNPVVAAYGTAHELEFSGRVPTLEWDVFLDPYLVKRVEIVLNEKEAFVQRQKDAREKNKISRQSGDSEEMPADPKDETYAATAGSTPSQPANYSSERLVLKYYDTEIRRRTSILVERMLIAHGNVMQLVLEQTGWLKKYNFSRVKRTRKTLGGGIFAKQWLAIYSEAMKLGLGMDQLDDESESSDSETDESLGSRDDLGGNEDVGGDHSAPTKSIDRANIKDKPVGPPKKIYMKRSSEVENEIEDVDDDMSTDGSTASETSPHKLKRSHKGKRYRRRRKTSRTPKPKRNIVPTSLNQASICPDKTINESILLLKNIMQCSAPLGLLLDMKSRHVSRRVWALVIDFLRDSGARVEGIASFFVEEIRDISQYCSSSVNEIIFFHSAGDMQLSCYKGLVKRGDRVFFNAGSLLWDYPNLYDAIEVRNILMHRLQPCFDGELIKEGYRLKPYAKVTKPNRTNPNSCTDVDSETCDESTICDEDSTTSDLFTKLLLADRHRKSAAESEDFSYEEVSDGICSTIQDYKEHYQLSIGLYVQEFAIDEAAISLIVKYVNSNPHVYDLGLSWGGVNGLTVKGIQPGRFTATDGLWNQRYGGMPWKKDLKPSDTAPLSGD</sequence>
<feature type="region of interest" description="Disordered" evidence="1">
    <location>
        <begin position="583"/>
        <end position="623"/>
    </location>
</feature>